<proteinExistence type="predicted"/>
<dbReference type="OrthoDB" id="8565913at2"/>
<evidence type="ECO:0000313" key="1">
    <source>
        <dbReference type="EMBL" id="SCZ87056.1"/>
    </source>
</evidence>
<reference evidence="1 2" key="1">
    <citation type="submission" date="2016-10" db="EMBL/GenBank/DDBJ databases">
        <authorList>
            <person name="de Groot N.N."/>
        </authorList>
    </citation>
    <scope>NUCLEOTIDE SEQUENCE [LARGE SCALE GENOMIC DNA]</scope>
    <source>
        <strain evidence="1">1</strain>
    </source>
</reference>
<dbReference type="EMBL" id="FMWO01000102">
    <property type="protein sequence ID" value="SCZ87056.1"/>
    <property type="molecule type" value="Genomic_DNA"/>
</dbReference>
<dbReference type="PROSITE" id="PS51257">
    <property type="entry name" value="PROKAR_LIPOPROTEIN"/>
    <property type="match status" value="1"/>
</dbReference>
<accession>A0A1G5SIM2</accession>
<gene>
    <name evidence="1" type="ORF">NSMM_90023</name>
</gene>
<dbReference type="AlphaFoldDB" id="A0A1G5SIM2"/>
<dbReference type="NCBIfam" id="TIGR04359">
    <property type="entry name" value="TrbK_RP4"/>
    <property type="match status" value="1"/>
</dbReference>
<protein>
    <recommendedName>
        <fullName evidence="3">Entry exclusion lipoprotein TrbK</fullName>
    </recommendedName>
</protein>
<name>A0A1G5SIM2_9PROT</name>
<organism evidence="1 2">
    <name type="scientific">Nitrosomonas mobilis</name>
    <dbReference type="NCBI Taxonomy" id="51642"/>
    <lineage>
        <taxon>Bacteria</taxon>
        <taxon>Pseudomonadati</taxon>
        <taxon>Pseudomonadota</taxon>
        <taxon>Betaproteobacteria</taxon>
        <taxon>Nitrosomonadales</taxon>
        <taxon>Nitrosomonadaceae</taxon>
        <taxon>Nitrosomonas</taxon>
    </lineage>
</organism>
<evidence type="ECO:0008006" key="3">
    <source>
        <dbReference type="Google" id="ProtNLM"/>
    </source>
</evidence>
<sequence>MKIGRSIIVAMGLGAVLAGCGGGALPEVSATNCSGRGMEAALSAFSSETESERQAFIDGCEALNKQD</sequence>
<dbReference type="Proteomes" id="UP000198729">
    <property type="component" value="Unassembled WGS sequence"/>
</dbReference>
<keyword evidence="2" id="KW-1185">Reference proteome</keyword>
<dbReference type="RefSeq" id="WP_090288440.1">
    <property type="nucleotide sequence ID" value="NZ_FMWO01000102.1"/>
</dbReference>
<evidence type="ECO:0000313" key="2">
    <source>
        <dbReference type="Proteomes" id="UP000198729"/>
    </source>
</evidence>
<dbReference type="InterPro" id="IPR027584">
    <property type="entry name" value="TrbK_RP4"/>
</dbReference>